<dbReference type="Gene3D" id="1.20.245.10">
    <property type="entry name" value="Lipoxygenase-1, Domain 5"/>
    <property type="match status" value="1"/>
</dbReference>
<reference evidence="6 7" key="1">
    <citation type="submission" date="2012-08" db="EMBL/GenBank/DDBJ databases">
        <title>Oryza genome evolution.</title>
        <authorList>
            <person name="Wing R.A."/>
        </authorList>
    </citation>
    <scope>NUCLEOTIDE SEQUENCE</scope>
</reference>
<dbReference type="PROSITE" id="PS51393">
    <property type="entry name" value="LIPOXYGENASE_3"/>
    <property type="match status" value="1"/>
</dbReference>
<dbReference type="SUPFAM" id="SSF48484">
    <property type="entry name" value="Lipoxigenase"/>
    <property type="match status" value="1"/>
</dbReference>
<dbReference type="AlphaFoldDB" id="A0A0D9XTH2"/>
<reference evidence="7" key="2">
    <citation type="submission" date="2013-12" db="EMBL/GenBank/DDBJ databases">
        <authorList>
            <person name="Yu Y."/>
            <person name="Lee S."/>
            <person name="de Baynast K."/>
            <person name="Wissotski M."/>
            <person name="Liu L."/>
            <person name="Talag J."/>
            <person name="Goicoechea J."/>
            <person name="Angelova A."/>
            <person name="Jetty R."/>
            <person name="Kudrna D."/>
            <person name="Golser W."/>
            <person name="Rivera L."/>
            <person name="Zhang J."/>
            <person name="Wing R."/>
        </authorList>
    </citation>
    <scope>NUCLEOTIDE SEQUENCE</scope>
</reference>
<organism evidence="6 7">
    <name type="scientific">Leersia perrieri</name>
    <dbReference type="NCBI Taxonomy" id="77586"/>
    <lineage>
        <taxon>Eukaryota</taxon>
        <taxon>Viridiplantae</taxon>
        <taxon>Streptophyta</taxon>
        <taxon>Embryophyta</taxon>
        <taxon>Tracheophyta</taxon>
        <taxon>Spermatophyta</taxon>
        <taxon>Magnoliopsida</taxon>
        <taxon>Liliopsida</taxon>
        <taxon>Poales</taxon>
        <taxon>Poaceae</taxon>
        <taxon>BOP clade</taxon>
        <taxon>Oryzoideae</taxon>
        <taxon>Oryzeae</taxon>
        <taxon>Oryzinae</taxon>
        <taxon>Leersia</taxon>
    </lineage>
</organism>
<dbReference type="STRING" id="77586.A0A0D9XTH2"/>
<evidence type="ECO:0000313" key="7">
    <source>
        <dbReference type="Proteomes" id="UP000032180"/>
    </source>
</evidence>
<protein>
    <recommendedName>
        <fullName evidence="5">Lipoxygenase domain-containing protein</fullName>
    </recommendedName>
</protein>
<dbReference type="GO" id="GO:0016702">
    <property type="term" value="F:oxidoreductase activity, acting on single donors with incorporation of molecular oxygen, incorporation of two atoms of oxygen"/>
    <property type="evidence" value="ECO:0007669"/>
    <property type="project" value="InterPro"/>
</dbReference>
<evidence type="ECO:0000256" key="1">
    <source>
        <dbReference type="ARBA" id="ARBA00022723"/>
    </source>
</evidence>
<evidence type="ECO:0000256" key="4">
    <source>
        <dbReference type="SAM" id="MobiDB-lite"/>
    </source>
</evidence>
<dbReference type="eggNOG" id="ENOG502QQSP">
    <property type="taxonomic scope" value="Eukaryota"/>
</dbReference>
<accession>A0A0D9XTH2</accession>
<dbReference type="GO" id="GO:0046872">
    <property type="term" value="F:metal ion binding"/>
    <property type="evidence" value="ECO:0007669"/>
    <property type="project" value="UniProtKB-KW"/>
</dbReference>
<reference evidence="6" key="3">
    <citation type="submission" date="2015-04" db="UniProtKB">
        <authorList>
            <consortium name="EnsemblPlants"/>
        </authorList>
    </citation>
    <scope>IDENTIFICATION</scope>
</reference>
<dbReference type="InterPro" id="IPR000907">
    <property type="entry name" value="LipOase"/>
</dbReference>
<keyword evidence="1" id="KW-0479">Metal-binding</keyword>
<keyword evidence="7" id="KW-1185">Reference proteome</keyword>
<sequence>MRSKEFLLTITKQNPTIIGVSLIELLSSYSSDEVYLGQRDSPDWTSDPKAHTAFKNFNEKLKEVETNITAMNKDGKLKNRIGPVDVPYTLLFPYTSGKAEDNTGVTSKGIPNSVSI</sequence>
<feature type="region of interest" description="Disordered" evidence="4">
    <location>
        <begin position="96"/>
        <end position="116"/>
    </location>
</feature>
<dbReference type="Gramene" id="LPERR11G14360.1">
    <property type="protein sequence ID" value="LPERR11G14360.1"/>
    <property type="gene ID" value="LPERR11G14360"/>
</dbReference>
<feature type="compositionally biased region" description="Polar residues" evidence="4">
    <location>
        <begin position="103"/>
        <end position="116"/>
    </location>
</feature>
<dbReference type="InterPro" id="IPR036226">
    <property type="entry name" value="LipOase_C_sf"/>
</dbReference>
<evidence type="ECO:0000259" key="5">
    <source>
        <dbReference type="PROSITE" id="PS51393"/>
    </source>
</evidence>
<dbReference type="Pfam" id="PF00305">
    <property type="entry name" value="Lipoxygenase"/>
    <property type="match status" value="1"/>
</dbReference>
<evidence type="ECO:0000256" key="3">
    <source>
        <dbReference type="ARBA" id="ARBA00023002"/>
    </source>
</evidence>
<dbReference type="PANTHER" id="PTHR11771">
    <property type="entry name" value="LIPOXYGENASE"/>
    <property type="match status" value="1"/>
</dbReference>
<dbReference type="Proteomes" id="UP000032180">
    <property type="component" value="Chromosome 11"/>
</dbReference>
<feature type="domain" description="Lipoxygenase" evidence="5">
    <location>
        <begin position="1"/>
        <end position="116"/>
    </location>
</feature>
<dbReference type="EnsemblPlants" id="LPERR11G14360.1">
    <property type="protein sequence ID" value="LPERR11G14360.1"/>
    <property type="gene ID" value="LPERR11G14360"/>
</dbReference>
<keyword evidence="3" id="KW-0560">Oxidoreductase</keyword>
<dbReference type="GO" id="GO:0034440">
    <property type="term" value="P:lipid oxidation"/>
    <property type="evidence" value="ECO:0007669"/>
    <property type="project" value="InterPro"/>
</dbReference>
<evidence type="ECO:0000256" key="2">
    <source>
        <dbReference type="ARBA" id="ARBA00022964"/>
    </source>
</evidence>
<dbReference type="InterPro" id="IPR013819">
    <property type="entry name" value="LipOase_C"/>
</dbReference>
<keyword evidence="2" id="KW-0223">Dioxygenase</keyword>
<proteinExistence type="predicted"/>
<name>A0A0D9XTH2_9ORYZ</name>
<dbReference type="HOGENOM" id="CLU_004282_2_0_1"/>
<evidence type="ECO:0000313" key="6">
    <source>
        <dbReference type="EnsemblPlants" id="LPERR11G14360.1"/>
    </source>
</evidence>